<comment type="similarity">
    <text evidence="2">Belongs to the fimbrial protein family.</text>
</comment>
<dbReference type="GO" id="GO:0043709">
    <property type="term" value="P:cell adhesion involved in single-species biofilm formation"/>
    <property type="evidence" value="ECO:0007669"/>
    <property type="project" value="TreeGrafter"/>
</dbReference>
<accession>A0A0L0GSG4</accession>
<evidence type="ECO:0000259" key="6">
    <source>
        <dbReference type="Pfam" id="PF00419"/>
    </source>
</evidence>
<evidence type="ECO:0000256" key="2">
    <source>
        <dbReference type="ARBA" id="ARBA00006671"/>
    </source>
</evidence>
<dbReference type="SUPFAM" id="SSF49401">
    <property type="entry name" value="Bacterial adhesins"/>
    <property type="match status" value="1"/>
</dbReference>
<evidence type="ECO:0000256" key="3">
    <source>
        <dbReference type="ARBA" id="ARBA00022729"/>
    </source>
</evidence>
<sequence length="180" mass="18276">MKLSKITLCLASAAFMLSANAFAAGDNTSGSLHATGQILDATCTIDSNQLNQSISLGNIPVSAVTVVSPGAVVAQQDINFTFTNCPTSLTGLGVRFNYTADPAGNYLPNTGDAEGVLVGISSTHDNTALASGAVVNSEDYDASNGGDATVHAKANVYRVDSSVPTGGSIDSISQIVIVYN</sequence>
<feature type="signal peptide" evidence="5">
    <location>
        <begin position="1"/>
        <end position="23"/>
    </location>
</feature>
<dbReference type="GO" id="GO:0009289">
    <property type="term" value="C:pilus"/>
    <property type="evidence" value="ECO:0007669"/>
    <property type="project" value="UniProtKB-SubCell"/>
</dbReference>
<dbReference type="Pfam" id="PF00419">
    <property type="entry name" value="Fimbrial"/>
    <property type="match status" value="1"/>
</dbReference>
<feature type="chain" id="PRO_5005539410" description="Fimbrial-type adhesion domain-containing protein" evidence="5">
    <location>
        <begin position="24"/>
        <end position="180"/>
    </location>
</feature>
<proteinExistence type="inferred from homology"/>
<dbReference type="PANTHER" id="PTHR33420:SF3">
    <property type="entry name" value="FIMBRIAL SUBUNIT ELFA"/>
    <property type="match status" value="1"/>
</dbReference>
<dbReference type="InterPro" id="IPR000259">
    <property type="entry name" value="Adhesion_dom_fimbrial"/>
</dbReference>
<evidence type="ECO:0000256" key="5">
    <source>
        <dbReference type="SAM" id="SignalP"/>
    </source>
</evidence>
<organism evidence="7 8">
    <name type="scientific">Trabulsiella odontotermitis</name>
    <dbReference type="NCBI Taxonomy" id="379893"/>
    <lineage>
        <taxon>Bacteria</taxon>
        <taxon>Pseudomonadati</taxon>
        <taxon>Pseudomonadota</taxon>
        <taxon>Gammaproteobacteria</taxon>
        <taxon>Enterobacterales</taxon>
        <taxon>Enterobacteriaceae</taxon>
        <taxon>Trabulsiella</taxon>
    </lineage>
</organism>
<evidence type="ECO:0000256" key="4">
    <source>
        <dbReference type="ARBA" id="ARBA00023263"/>
    </source>
</evidence>
<dbReference type="Gene3D" id="2.60.40.1090">
    <property type="entry name" value="Fimbrial-type adhesion domain"/>
    <property type="match status" value="1"/>
</dbReference>
<reference evidence="7 8" key="1">
    <citation type="journal article" date="2015" name="Appl. Environ. Microbiol.">
        <title>The Enterobacterium Trabulsiella odontotermitis Presents Novel Adaptations Related to Its Association with Fungus-Growing Termites.</title>
        <authorList>
            <person name="Sapountzis P."/>
            <person name="Gruntjes T."/>
            <person name="Otani S."/>
            <person name="Estevez J."/>
            <person name="da Costa R.R."/>
            <person name="Plunkett G.3rd."/>
            <person name="Perna N.T."/>
            <person name="Poulsen M."/>
        </authorList>
    </citation>
    <scope>NUCLEOTIDE SEQUENCE [LARGE SCALE GENOMIC DNA]</scope>
    <source>
        <strain evidence="7 8">12</strain>
    </source>
</reference>
<gene>
    <name evidence="7" type="ORF">GM31_01360</name>
</gene>
<feature type="domain" description="Fimbrial-type adhesion" evidence="6">
    <location>
        <begin position="33"/>
        <end position="179"/>
    </location>
</feature>
<dbReference type="PATRIC" id="fig|379893.4.peg.279"/>
<evidence type="ECO:0000313" key="8">
    <source>
        <dbReference type="Proteomes" id="UP000037393"/>
    </source>
</evidence>
<comment type="subcellular location">
    <subcellularLocation>
        <location evidence="1">Fimbrium</location>
    </subcellularLocation>
</comment>
<dbReference type="Proteomes" id="UP000037393">
    <property type="component" value="Unassembled WGS sequence"/>
</dbReference>
<keyword evidence="4" id="KW-0281">Fimbrium</keyword>
<name>A0A0L0GSG4_9ENTR</name>
<dbReference type="RefSeq" id="WP_049857478.1">
    <property type="nucleotide sequence ID" value="NZ_JNGI01000123.1"/>
</dbReference>
<dbReference type="InterPro" id="IPR008966">
    <property type="entry name" value="Adhesion_dom_sf"/>
</dbReference>
<dbReference type="AlphaFoldDB" id="A0A0L0GSG4"/>
<comment type="caution">
    <text evidence="7">The sequence shown here is derived from an EMBL/GenBank/DDBJ whole genome shotgun (WGS) entry which is preliminary data.</text>
</comment>
<dbReference type="EMBL" id="JNGI01000123">
    <property type="protein sequence ID" value="KNC91789.1"/>
    <property type="molecule type" value="Genomic_DNA"/>
</dbReference>
<dbReference type="PANTHER" id="PTHR33420">
    <property type="entry name" value="FIMBRIAL SUBUNIT ELFA-RELATED"/>
    <property type="match status" value="1"/>
</dbReference>
<keyword evidence="8" id="KW-1185">Reference proteome</keyword>
<dbReference type="InterPro" id="IPR050263">
    <property type="entry name" value="Bact_Fimbrial_Adh_Pro"/>
</dbReference>
<evidence type="ECO:0000313" key="7">
    <source>
        <dbReference type="EMBL" id="KNC91789.1"/>
    </source>
</evidence>
<protein>
    <recommendedName>
        <fullName evidence="6">Fimbrial-type adhesion domain-containing protein</fullName>
    </recommendedName>
</protein>
<dbReference type="OrthoDB" id="6466381at2"/>
<dbReference type="InterPro" id="IPR036937">
    <property type="entry name" value="Adhesion_dom_fimbrial_sf"/>
</dbReference>
<evidence type="ECO:0000256" key="1">
    <source>
        <dbReference type="ARBA" id="ARBA00004561"/>
    </source>
</evidence>
<keyword evidence="3 5" id="KW-0732">Signal</keyword>